<evidence type="ECO:0000256" key="7">
    <source>
        <dbReference type="ARBA" id="ARBA00023242"/>
    </source>
</evidence>
<keyword evidence="4" id="KW-0805">Transcription regulation</keyword>
<keyword evidence="7" id="KW-0539">Nucleus</keyword>
<dbReference type="GO" id="GO:0008270">
    <property type="term" value="F:zinc ion binding"/>
    <property type="evidence" value="ECO:0007669"/>
    <property type="project" value="InterPro"/>
</dbReference>
<feature type="compositionally biased region" description="Basic and acidic residues" evidence="8">
    <location>
        <begin position="8"/>
        <end position="17"/>
    </location>
</feature>
<dbReference type="GeneID" id="30180010"/>
<feature type="compositionally biased region" description="Polar residues" evidence="8">
    <location>
        <begin position="18"/>
        <end position="29"/>
    </location>
</feature>
<evidence type="ECO:0000256" key="8">
    <source>
        <dbReference type="SAM" id="MobiDB-lite"/>
    </source>
</evidence>
<feature type="compositionally biased region" description="Basic and acidic residues" evidence="8">
    <location>
        <begin position="30"/>
        <end position="51"/>
    </location>
</feature>
<comment type="subcellular location">
    <subcellularLocation>
        <location evidence="1">Nucleus</location>
    </subcellularLocation>
</comment>
<dbReference type="PANTHER" id="PTHR31845">
    <property type="entry name" value="FINGER DOMAIN PROTEIN, PUTATIVE-RELATED"/>
    <property type="match status" value="1"/>
</dbReference>
<evidence type="ECO:0000256" key="3">
    <source>
        <dbReference type="ARBA" id="ARBA00022833"/>
    </source>
</evidence>
<dbReference type="GO" id="GO:0005634">
    <property type="term" value="C:nucleus"/>
    <property type="evidence" value="ECO:0007669"/>
    <property type="project" value="UniProtKB-SubCell"/>
</dbReference>
<dbReference type="PANTHER" id="PTHR31845:SF34">
    <property type="entry name" value="TRANSCRIPTIONAL ACTIVATOR OF PROTEASES PRTT"/>
    <property type="match status" value="1"/>
</dbReference>
<dbReference type="PROSITE" id="PS50048">
    <property type="entry name" value="ZN2_CY6_FUNGAL_2"/>
    <property type="match status" value="1"/>
</dbReference>
<protein>
    <recommendedName>
        <fullName evidence="9">Zn(2)-C6 fungal-type domain-containing protein</fullName>
    </recommendedName>
</protein>
<dbReference type="OrthoDB" id="2595934at2759"/>
<dbReference type="GO" id="GO:0000976">
    <property type="term" value="F:transcription cis-regulatory region binding"/>
    <property type="evidence" value="ECO:0007669"/>
    <property type="project" value="TreeGrafter"/>
</dbReference>
<keyword evidence="6" id="KW-0804">Transcription</keyword>
<dbReference type="SUPFAM" id="SSF57701">
    <property type="entry name" value="Zn2/Cys6 DNA-binding domain"/>
    <property type="match status" value="1"/>
</dbReference>
<evidence type="ECO:0000256" key="1">
    <source>
        <dbReference type="ARBA" id="ARBA00004123"/>
    </source>
</evidence>
<evidence type="ECO:0000259" key="9">
    <source>
        <dbReference type="PROSITE" id="PS50048"/>
    </source>
</evidence>
<evidence type="ECO:0000256" key="6">
    <source>
        <dbReference type="ARBA" id="ARBA00023163"/>
    </source>
</evidence>
<dbReference type="EMBL" id="KV454003">
    <property type="protein sequence ID" value="ODQ46577.1"/>
    <property type="molecule type" value="Genomic_DNA"/>
</dbReference>
<dbReference type="InterPro" id="IPR036864">
    <property type="entry name" value="Zn2-C6_fun-type_DNA-bd_sf"/>
</dbReference>
<name>A0A1E3NKB0_9ASCO</name>
<feature type="domain" description="Zn(2)-C6 fungal-type" evidence="9">
    <location>
        <begin position="66"/>
        <end position="98"/>
    </location>
</feature>
<sequence>MTANTQRPTEHDDEHQNKQQAAYSPNESSESSKNHDADEMDESAKNLTDKKGKGKRKYNFQRASVACEQCRKAKTRCNYINNGSNCFRCENLSLKCSLNEIKLEPTLSTFQKSANLKTRDEAEESRSLKRQRKAKLTAAGAATASPKIKQENIPASTSTIDLASLKSKYIDTSPVISSTSSQTNSSSHNSMLLVINDKIDRLASTLKNLMDQKETLSSIRKTGPSGTVPNLQHPTLDTSVNPYINSLPSINHQSPVQIGDSIASPGIPPFLYPPRVNFPFVGPPAPAGNFAPNNNVSPILRPAITAPLARPYFRNINIMNPTHYPPVVTNNSNNSAIAAGLNMNINNITHDNNSINNNNANNNSLMAPNSATTSHASTVTNMVHENDEFFFLNAPYLDMSNIACNLGLPFTKEIGFDITRDVSLLSIQERYDLINRKLLDYETCYRLIEAGLFHYGKWITYVEADYKVWLDSIRLTSPLLFCVLILFGLRHQRPPNLDKNLELDVLQSIHQLLSLSVYEVPQSKEFIQASILLAHFSPSLSYKHIYFDSWWVSSYGLIHFMTREMNMNLLVKSVKSPEKIHQYRLWNHLTVAHLVNCILSGRPCIIDEIRLDQCRDILVLSEANSFDAIVVAKISMILTLYNSLQFPENVDVSLKELESTYSDWKYLTDNVALGSVVTGFYHFGRAMILRRYLLKNLYLKGQPKYTQRSREFFDNVLELIELGKAKEELLDTSDLFKQAFFLCVFMLLQFKQLDLFKEPNDNFIIAEASNKYLEILSLAEKKSYCFNGYFNHYADLILRLKNLVLPTLS</sequence>
<feature type="region of interest" description="Disordered" evidence="8">
    <location>
        <begin position="113"/>
        <end position="150"/>
    </location>
</feature>
<dbReference type="CDD" id="cd00067">
    <property type="entry name" value="GAL4"/>
    <property type="match status" value="1"/>
</dbReference>
<accession>A0A1E3NKB0</accession>
<dbReference type="GO" id="GO:0000981">
    <property type="term" value="F:DNA-binding transcription factor activity, RNA polymerase II-specific"/>
    <property type="evidence" value="ECO:0007669"/>
    <property type="project" value="InterPro"/>
</dbReference>
<keyword evidence="3" id="KW-0862">Zinc</keyword>
<keyword evidence="2" id="KW-0479">Metal-binding</keyword>
<evidence type="ECO:0000313" key="11">
    <source>
        <dbReference type="Proteomes" id="UP000094455"/>
    </source>
</evidence>
<dbReference type="RefSeq" id="XP_019017690.1">
    <property type="nucleotide sequence ID" value="XM_019163323.1"/>
</dbReference>
<keyword evidence="11" id="KW-1185">Reference proteome</keyword>
<dbReference type="PROSITE" id="PS00463">
    <property type="entry name" value="ZN2_CY6_FUNGAL_1"/>
    <property type="match status" value="1"/>
</dbReference>
<dbReference type="InterPro" id="IPR001138">
    <property type="entry name" value="Zn2Cys6_DnaBD"/>
</dbReference>
<dbReference type="STRING" id="763406.A0A1E3NKB0"/>
<dbReference type="Pfam" id="PF00172">
    <property type="entry name" value="Zn_clus"/>
    <property type="match status" value="1"/>
</dbReference>
<evidence type="ECO:0000256" key="4">
    <source>
        <dbReference type="ARBA" id="ARBA00023015"/>
    </source>
</evidence>
<dbReference type="SMART" id="SM00066">
    <property type="entry name" value="GAL4"/>
    <property type="match status" value="1"/>
</dbReference>
<dbReference type="InterPro" id="IPR051089">
    <property type="entry name" value="prtT"/>
</dbReference>
<organism evidence="10 11">
    <name type="scientific">Pichia membranifaciens NRRL Y-2026</name>
    <dbReference type="NCBI Taxonomy" id="763406"/>
    <lineage>
        <taxon>Eukaryota</taxon>
        <taxon>Fungi</taxon>
        <taxon>Dikarya</taxon>
        <taxon>Ascomycota</taxon>
        <taxon>Saccharomycotina</taxon>
        <taxon>Pichiomycetes</taxon>
        <taxon>Pichiales</taxon>
        <taxon>Pichiaceae</taxon>
        <taxon>Pichia</taxon>
    </lineage>
</organism>
<evidence type="ECO:0000256" key="5">
    <source>
        <dbReference type="ARBA" id="ARBA00023125"/>
    </source>
</evidence>
<feature type="compositionally biased region" description="Basic and acidic residues" evidence="8">
    <location>
        <begin position="117"/>
        <end position="127"/>
    </location>
</feature>
<dbReference type="AlphaFoldDB" id="A0A1E3NKB0"/>
<keyword evidence="5" id="KW-0238">DNA-binding</keyword>
<evidence type="ECO:0000313" key="10">
    <source>
        <dbReference type="EMBL" id="ODQ46577.1"/>
    </source>
</evidence>
<feature type="region of interest" description="Disordered" evidence="8">
    <location>
        <begin position="1"/>
        <end position="55"/>
    </location>
</feature>
<dbReference type="Gene3D" id="4.10.240.10">
    <property type="entry name" value="Zn(2)-C6 fungal-type DNA-binding domain"/>
    <property type="match status" value="1"/>
</dbReference>
<dbReference type="Proteomes" id="UP000094455">
    <property type="component" value="Unassembled WGS sequence"/>
</dbReference>
<reference evidence="10 11" key="1">
    <citation type="journal article" date="2016" name="Proc. Natl. Acad. Sci. U.S.A.">
        <title>Comparative genomics of biotechnologically important yeasts.</title>
        <authorList>
            <person name="Riley R."/>
            <person name="Haridas S."/>
            <person name="Wolfe K.H."/>
            <person name="Lopes M.R."/>
            <person name="Hittinger C.T."/>
            <person name="Goeker M."/>
            <person name="Salamov A.A."/>
            <person name="Wisecaver J.H."/>
            <person name="Long T.M."/>
            <person name="Calvey C.H."/>
            <person name="Aerts A.L."/>
            <person name="Barry K.W."/>
            <person name="Choi C."/>
            <person name="Clum A."/>
            <person name="Coughlan A.Y."/>
            <person name="Deshpande S."/>
            <person name="Douglass A.P."/>
            <person name="Hanson S.J."/>
            <person name="Klenk H.-P."/>
            <person name="LaButti K.M."/>
            <person name="Lapidus A."/>
            <person name="Lindquist E.A."/>
            <person name="Lipzen A.M."/>
            <person name="Meier-Kolthoff J.P."/>
            <person name="Ohm R.A."/>
            <person name="Otillar R.P."/>
            <person name="Pangilinan J.L."/>
            <person name="Peng Y."/>
            <person name="Rokas A."/>
            <person name="Rosa C.A."/>
            <person name="Scheuner C."/>
            <person name="Sibirny A.A."/>
            <person name="Slot J.C."/>
            <person name="Stielow J.B."/>
            <person name="Sun H."/>
            <person name="Kurtzman C.P."/>
            <person name="Blackwell M."/>
            <person name="Grigoriev I.V."/>
            <person name="Jeffries T.W."/>
        </authorList>
    </citation>
    <scope>NUCLEOTIDE SEQUENCE [LARGE SCALE GENOMIC DNA]</scope>
    <source>
        <strain evidence="10 11">NRRL Y-2026</strain>
    </source>
</reference>
<gene>
    <name evidence="10" type="ORF">PICMEDRAFT_58854</name>
</gene>
<evidence type="ECO:0000256" key="2">
    <source>
        <dbReference type="ARBA" id="ARBA00022723"/>
    </source>
</evidence>
<proteinExistence type="predicted"/>